<keyword evidence="6 10" id="KW-0238">DNA-binding</keyword>
<dbReference type="PROSITE" id="PS00027">
    <property type="entry name" value="HOMEOBOX_1"/>
    <property type="match status" value="1"/>
</dbReference>
<evidence type="ECO:0000313" key="16">
    <source>
        <dbReference type="Proteomes" id="UP000261540"/>
    </source>
</evidence>
<dbReference type="PANTHER" id="PTHR45659">
    <property type="entry name" value="HOMEOBOX PROTEIN HOX"/>
    <property type="match status" value="1"/>
</dbReference>
<dbReference type="PRINTS" id="PR00024">
    <property type="entry name" value="HOMEOBOX"/>
</dbReference>
<evidence type="ECO:0000256" key="4">
    <source>
        <dbReference type="ARBA" id="ARBA00022473"/>
    </source>
</evidence>
<dbReference type="STRING" id="1676925.ENSPKIP00000012541"/>
<protein>
    <submittedName>
        <fullName evidence="15">Homeobox A5a</fullName>
    </submittedName>
</protein>
<dbReference type="InterPro" id="IPR020479">
    <property type="entry name" value="HD_metazoa"/>
</dbReference>
<dbReference type="PROSITE" id="PS00032">
    <property type="entry name" value="ANTENNAPEDIA"/>
    <property type="match status" value="1"/>
</dbReference>
<feature type="region of interest" description="Disordered" evidence="13">
    <location>
        <begin position="70"/>
        <end position="170"/>
    </location>
</feature>
<reference evidence="15" key="1">
    <citation type="submission" date="2025-08" db="UniProtKB">
        <authorList>
            <consortium name="Ensembl"/>
        </authorList>
    </citation>
    <scope>IDENTIFICATION</scope>
</reference>
<evidence type="ECO:0000256" key="5">
    <source>
        <dbReference type="ARBA" id="ARBA00023015"/>
    </source>
</evidence>
<dbReference type="Pfam" id="PF00046">
    <property type="entry name" value="Homeodomain"/>
    <property type="match status" value="1"/>
</dbReference>
<dbReference type="Ensembl" id="ENSPKIT00000036939.1">
    <property type="protein sequence ID" value="ENSPKIP00000012541.1"/>
    <property type="gene ID" value="ENSPKIG00000000291.1"/>
</dbReference>
<keyword evidence="7 10" id="KW-0371">Homeobox</keyword>
<evidence type="ECO:0000256" key="7">
    <source>
        <dbReference type="ARBA" id="ARBA00023155"/>
    </source>
</evidence>
<evidence type="ECO:0000256" key="6">
    <source>
        <dbReference type="ARBA" id="ARBA00023125"/>
    </source>
</evidence>
<dbReference type="GO" id="GO:0001708">
    <property type="term" value="P:cell fate specification"/>
    <property type="evidence" value="ECO:0007669"/>
    <property type="project" value="UniProtKB-ARBA"/>
</dbReference>
<comment type="function">
    <text evidence="1">Sequence-specific transcription factor which is part of a developmental regulatory system that provides cells with specific positional identities on the anterior-posterior axis.</text>
</comment>
<dbReference type="GO" id="GO:0009952">
    <property type="term" value="P:anterior/posterior pattern specification"/>
    <property type="evidence" value="ECO:0007669"/>
    <property type="project" value="TreeGrafter"/>
</dbReference>
<dbReference type="SUPFAM" id="SSF46689">
    <property type="entry name" value="Homeodomain-like"/>
    <property type="match status" value="1"/>
</dbReference>
<keyword evidence="4" id="KW-0217">Developmental protein</keyword>
<dbReference type="PANTHER" id="PTHR45659:SF10">
    <property type="entry name" value="HOMEOBOX PROTEIN HOX-A5"/>
    <property type="match status" value="1"/>
</dbReference>
<dbReference type="InterPro" id="IPR001356">
    <property type="entry name" value="HD"/>
</dbReference>
<dbReference type="InterPro" id="IPR009057">
    <property type="entry name" value="Homeodomain-like_sf"/>
</dbReference>
<keyword evidence="16" id="KW-1185">Reference proteome</keyword>
<evidence type="ECO:0000313" key="15">
    <source>
        <dbReference type="Ensembl" id="ENSPKIP00000012541.1"/>
    </source>
</evidence>
<evidence type="ECO:0000256" key="9">
    <source>
        <dbReference type="ARBA" id="ARBA00023242"/>
    </source>
</evidence>
<comment type="similarity">
    <text evidence="3 12">Belongs to the Antp homeobox family.</text>
</comment>
<name>A0A3B3R4C9_9TELE</name>
<dbReference type="Proteomes" id="UP000261540">
    <property type="component" value="Unplaced"/>
</dbReference>
<dbReference type="PRINTS" id="PR00025">
    <property type="entry name" value="ANTENNAPEDIA"/>
</dbReference>
<keyword evidence="5" id="KW-0805">Transcription regulation</keyword>
<dbReference type="GO" id="GO:0000981">
    <property type="term" value="F:DNA-binding transcription factor activity, RNA polymerase II-specific"/>
    <property type="evidence" value="ECO:0007669"/>
    <property type="project" value="InterPro"/>
</dbReference>
<evidence type="ECO:0000256" key="13">
    <source>
        <dbReference type="SAM" id="MobiDB-lite"/>
    </source>
</evidence>
<dbReference type="InterPro" id="IPR017995">
    <property type="entry name" value="Homeobox_antennapedia"/>
</dbReference>
<dbReference type="CDD" id="cd00086">
    <property type="entry name" value="homeodomain"/>
    <property type="match status" value="1"/>
</dbReference>
<reference evidence="15" key="2">
    <citation type="submission" date="2025-09" db="UniProtKB">
        <authorList>
            <consortium name="Ensembl"/>
        </authorList>
    </citation>
    <scope>IDENTIFICATION</scope>
</reference>
<evidence type="ECO:0000256" key="10">
    <source>
        <dbReference type="PROSITE-ProRule" id="PRU00108"/>
    </source>
</evidence>
<feature type="compositionally biased region" description="Polar residues" evidence="13">
    <location>
        <begin position="157"/>
        <end position="170"/>
    </location>
</feature>
<dbReference type="PROSITE" id="PS50071">
    <property type="entry name" value="HOMEOBOX_2"/>
    <property type="match status" value="1"/>
</dbReference>
<feature type="compositionally biased region" description="Low complexity" evidence="13">
    <location>
        <begin position="127"/>
        <end position="139"/>
    </location>
</feature>
<accession>A0A3B3R4C9</accession>
<evidence type="ECO:0000256" key="1">
    <source>
        <dbReference type="ARBA" id="ARBA00003263"/>
    </source>
</evidence>
<evidence type="ECO:0000256" key="8">
    <source>
        <dbReference type="ARBA" id="ARBA00023163"/>
    </source>
</evidence>
<dbReference type="GO" id="GO:0000978">
    <property type="term" value="F:RNA polymerase II cis-regulatory region sequence-specific DNA binding"/>
    <property type="evidence" value="ECO:0007669"/>
    <property type="project" value="TreeGrafter"/>
</dbReference>
<evidence type="ECO:0000256" key="2">
    <source>
        <dbReference type="ARBA" id="ARBA00004123"/>
    </source>
</evidence>
<dbReference type="AlphaFoldDB" id="A0A3B3R4C9"/>
<keyword evidence="8" id="KW-0804">Transcription</keyword>
<comment type="subcellular location">
    <subcellularLocation>
        <location evidence="2 10 11">Nucleus</location>
    </subcellularLocation>
</comment>
<feature type="DNA-binding region" description="Homeobox" evidence="10">
    <location>
        <begin position="199"/>
        <end position="258"/>
    </location>
</feature>
<evidence type="ECO:0000259" key="14">
    <source>
        <dbReference type="PROSITE" id="PS50071"/>
    </source>
</evidence>
<evidence type="ECO:0000256" key="3">
    <source>
        <dbReference type="ARBA" id="ARBA00009107"/>
    </source>
</evidence>
<evidence type="ECO:0000256" key="11">
    <source>
        <dbReference type="RuleBase" id="RU000682"/>
    </source>
</evidence>
<proteinExistence type="inferred from homology"/>
<evidence type="ECO:0000256" key="12">
    <source>
        <dbReference type="RuleBase" id="RU004442"/>
    </source>
</evidence>
<dbReference type="InterPro" id="IPR001827">
    <property type="entry name" value="Homeobox_Antennapedia_CS"/>
</dbReference>
<dbReference type="Gene3D" id="1.10.10.60">
    <property type="entry name" value="Homeodomain-like"/>
    <property type="match status" value="1"/>
</dbReference>
<dbReference type="InterPro" id="IPR017970">
    <property type="entry name" value="Homeobox_CS"/>
</dbReference>
<feature type="domain" description="Homeobox" evidence="14">
    <location>
        <begin position="197"/>
        <end position="257"/>
    </location>
</feature>
<dbReference type="InterPro" id="IPR050296">
    <property type="entry name" value="Antp_homeobox"/>
</dbReference>
<feature type="compositionally biased region" description="Polar residues" evidence="13">
    <location>
        <begin position="75"/>
        <end position="94"/>
    </location>
</feature>
<dbReference type="GeneTree" id="ENSGT00940000159894"/>
<dbReference type="SMART" id="SM00389">
    <property type="entry name" value="HOX"/>
    <property type="match status" value="1"/>
</dbReference>
<dbReference type="GO" id="GO:0005634">
    <property type="term" value="C:nucleus"/>
    <property type="evidence" value="ECO:0007669"/>
    <property type="project" value="UniProtKB-SubCell"/>
</dbReference>
<keyword evidence="9 10" id="KW-0539">Nucleus</keyword>
<sequence length="274" mass="30391">MSSYFVNSFCGRYPNGAEYQLHNYGDQSSANEQYRDSTSMHSSRYGYGYNGMDLSVGRSTTSHFGASVRAPGYTPSATAASAETRYNQAATASHSPPPDPIPCSSVASSPVSESHRAVKNSIVNPATSSSSNNSCTLLSRDGVSKTSASEDDKPAGSAQTTSQNVTETGQPQIYPWMRKLHISHMMEYCMTDGLAGPEGKRARTAYTRYQTLELEKEFHFNRYLTRRRRIEIAHALCLSERQIKIWFQNRRMKWKKDNKLKSMSMGAAGGGYRP</sequence>
<organism evidence="15 16">
    <name type="scientific">Paramormyrops kingsleyae</name>
    <dbReference type="NCBI Taxonomy" id="1676925"/>
    <lineage>
        <taxon>Eukaryota</taxon>
        <taxon>Metazoa</taxon>
        <taxon>Chordata</taxon>
        <taxon>Craniata</taxon>
        <taxon>Vertebrata</taxon>
        <taxon>Euteleostomi</taxon>
        <taxon>Actinopterygii</taxon>
        <taxon>Neopterygii</taxon>
        <taxon>Teleostei</taxon>
        <taxon>Osteoglossocephala</taxon>
        <taxon>Osteoglossomorpha</taxon>
        <taxon>Osteoglossiformes</taxon>
        <taxon>Mormyridae</taxon>
        <taxon>Paramormyrops</taxon>
    </lineage>
</organism>
<dbReference type="FunFam" id="1.10.10.60:FF:000055">
    <property type="entry name" value="Homeobox protein Hox-A5"/>
    <property type="match status" value="1"/>
</dbReference>